<dbReference type="Ensembl" id="ENSMUST00000134814.2">
    <property type="protein sequence ID" value="ENSMUSP00000115703.2"/>
    <property type="gene ID" value="ENSMUSG00000069805.11"/>
</dbReference>
<reference evidence="2 4" key="1">
    <citation type="journal article" date="2009" name="PLoS Biol.">
        <title>Lineage-specific biology revealed by a finished genome assembly of the mouse.</title>
        <authorList>
            <consortium name="Mouse Genome Sequencing Consortium"/>
            <person name="Church D.M."/>
            <person name="Goodstadt L."/>
            <person name="Hillier L.W."/>
            <person name="Zody M.C."/>
            <person name="Goldstein S."/>
            <person name="She X."/>
            <person name="Bult C.J."/>
            <person name="Agarwala R."/>
            <person name="Cherry J.L."/>
            <person name="DiCuccio M."/>
            <person name="Hlavina W."/>
            <person name="Kapustin Y."/>
            <person name="Meric P."/>
            <person name="Maglott D."/>
            <person name="Birtle Z."/>
            <person name="Marques A.C."/>
            <person name="Graves T."/>
            <person name="Zhou S."/>
            <person name="Teague B."/>
            <person name="Potamousis K."/>
            <person name="Churas C."/>
            <person name="Place M."/>
            <person name="Herschleb J."/>
            <person name="Runnheim R."/>
            <person name="Forrest D."/>
            <person name="Amos-Landgraf J."/>
            <person name="Schwartz D.C."/>
            <person name="Cheng Z."/>
            <person name="Lindblad-Toh K."/>
            <person name="Eichler E.E."/>
            <person name="Ponting C.P."/>
        </authorList>
    </citation>
    <scope>NUCLEOTIDE SEQUENCE [LARGE SCALE GENOMIC DNA]</scope>
    <source>
        <strain evidence="2 4">C57BL/6J</strain>
    </source>
</reference>
<keyword evidence="5 6" id="KW-1267">Proteomics identification</keyword>
<dbReference type="Bgee" id="ENSMUSG00000069805">
    <property type="expression patterns" value="Expressed in left lobe of liver and 122 other cell types or tissues"/>
</dbReference>
<dbReference type="jPOST" id="E9Q0T7"/>
<proteinExistence type="evidence at protein level"/>
<reference evidence="2 4" key="3">
    <citation type="journal article" date="2011" name="PLoS Biol.">
        <title>Modernizing reference genome assemblies.</title>
        <authorList>
            <person name="Church D.M."/>
            <person name="Schneider V.A."/>
            <person name="Graves T."/>
            <person name="Auger K."/>
            <person name="Cunningham F."/>
            <person name="Bouk N."/>
            <person name="Chen H.C."/>
            <person name="Agarwala R."/>
            <person name="McLaren W.M."/>
            <person name="Ritchie G.R."/>
            <person name="Albracht D."/>
            <person name="Kremitzki M."/>
            <person name="Rock S."/>
            <person name="Kotkiewicz H."/>
            <person name="Kremitzki C."/>
            <person name="Wollam A."/>
            <person name="Trani L."/>
            <person name="Fulton L."/>
            <person name="Fulton R."/>
            <person name="Matthews L."/>
            <person name="Whitehead S."/>
            <person name="Chow W."/>
            <person name="Torrance J."/>
            <person name="Dunn M."/>
            <person name="Harden G."/>
            <person name="Threadgold G."/>
            <person name="Wood J."/>
            <person name="Collins J."/>
            <person name="Heath P."/>
            <person name="Griffiths G."/>
            <person name="Pelan S."/>
            <person name="Grafham D."/>
            <person name="Eichler E.E."/>
            <person name="Weinstock G."/>
            <person name="Mardis E.R."/>
            <person name="Wilson R.K."/>
            <person name="Howe K."/>
            <person name="Flicek P."/>
            <person name="Hubbard T."/>
        </authorList>
    </citation>
    <scope>NUCLEOTIDE SEQUENCE [LARGE SCALE GENOMIC DNA]</scope>
    <source>
        <strain evidence="2 4">C57BL/6J</strain>
    </source>
</reference>
<evidence type="ECO:0000313" key="3">
    <source>
        <dbReference type="MGI" id="MGI:95492"/>
    </source>
</evidence>
<dbReference type="AGR" id="MGI:95492"/>
<sequence length="57" mass="6090">MANHAPFETDISTLTRFVMEQGRKAQGTGELTQLLNSLCTAIKAISSAVRQAGIAQL</sequence>
<reference evidence="2" key="4">
    <citation type="submission" date="2025-08" db="UniProtKB">
        <authorList>
            <consortium name="Ensembl"/>
        </authorList>
    </citation>
    <scope>IDENTIFICATION</scope>
    <source>
        <strain evidence="2">C57BL/6J</strain>
    </source>
</reference>
<dbReference type="OMA" id="YIPENCP"/>
<evidence type="ECO:0000259" key="1">
    <source>
        <dbReference type="Pfam" id="PF00316"/>
    </source>
</evidence>
<reference evidence="2" key="5">
    <citation type="submission" date="2025-09" db="UniProtKB">
        <authorList>
            <consortium name="Ensembl"/>
        </authorList>
    </citation>
    <scope>IDENTIFICATION</scope>
    <source>
        <strain evidence="2">C57BL/6J</strain>
    </source>
</reference>
<dbReference type="VEuPathDB" id="HostDB:ENSMUSG00000069805"/>
<dbReference type="GO" id="GO:0016791">
    <property type="term" value="F:phosphatase activity"/>
    <property type="evidence" value="ECO:0007669"/>
    <property type="project" value="InterPro"/>
</dbReference>
<feature type="domain" description="Fructose-1-6-bisphosphatase class I N-terminal" evidence="1">
    <location>
        <begin position="12"/>
        <end position="57"/>
    </location>
</feature>
<dbReference type="Proteomes" id="UP000000589">
    <property type="component" value="Chromosome 13"/>
</dbReference>
<evidence type="ECO:0007829" key="6">
    <source>
        <dbReference type="ProteomicsDB" id="E9Q0T7"/>
    </source>
</evidence>
<dbReference type="SUPFAM" id="SSF56655">
    <property type="entry name" value="Carbohydrate phosphatase"/>
    <property type="match status" value="1"/>
</dbReference>
<accession>E9Q0T7</accession>
<dbReference type="GeneTree" id="ENSGT00390000015513"/>
<protein>
    <submittedName>
        <fullName evidence="2">Fructose bisphosphatase 1</fullName>
    </submittedName>
</protein>
<dbReference type="MGI" id="MGI:95492">
    <property type="gene designation" value="Fbp1"/>
</dbReference>
<dbReference type="InterPro" id="IPR033391">
    <property type="entry name" value="FBPase_N"/>
</dbReference>
<name>E9Q0T7_MOUSE</name>
<reference evidence="7" key="2">
    <citation type="journal article" date="2010" name="Cell">
        <title>A tissue-specific atlas of mouse protein phosphorylation and expression.</title>
        <authorList>
            <person name="Huttlin E.L."/>
            <person name="Jedrychowski M.P."/>
            <person name="Elias J.E."/>
            <person name="Goswami T."/>
            <person name="Rad R."/>
            <person name="Beausoleil S.A."/>
            <person name="Villen J."/>
            <person name="Haas W."/>
            <person name="Sowa M.E."/>
            <person name="Gygi S.P."/>
        </authorList>
    </citation>
    <scope>IDENTIFICATION BY MASS SPECTROMETRY [LARGE SCALE ANALYSIS]</scope>
</reference>
<dbReference type="PANTHER" id="PTHR11556:SF11">
    <property type="entry name" value="FRUCTOSE-1,6-BISPHOSPHATASE 1"/>
    <property type="match status" value="1"/>
</dbReference>
<dbReference type="GO" id="GO:0005975">
    <property type="term" value="P:carbohydrate metabolic process"/>
    <property type="evidence" value="ECO:0007669"/>
    <property type="project" value="InterPro"/>
</dbReference>
<dbReference type="Gene3D" id="3.30.540.10">
    <property type="entry name" value="Fructose-1,6-Bisphosphatase, subunit A, domain 1"/>
    <property type="match status" value="1"/>
</dbReference>
<evidence type="ECO:0007829" key="5">
    <source>
        <dbReference type="PeptideAtlas" id="E9Q0T7"/>
    </source>
</evidence>
<dbReference type="AlphaFoldDB" id="E9Q0T7"/>
<evidence type="ECO:0007829" key="7">
    <source>
        <dbReference type="PubMed" id="21183079"/>
    </source>
</evidence>
<dbReference type="SMR" id="E9Q0T7"/>
<dbReference type="PANTHER" id="PTHR11556">
    <property type="entry name" value="FRUCTOSE-1,6-BISPHOSPHATASE-RELATED"/>
    <property type="match status" value="1"/>
</dbReference>
<dbReference type="ExpressionAtlas" id="E9Q0T7">
    <property type="expression patterns" value="baseline and differential"/>
</dbReference>
<dbReference type="Antibodypedia" id="1620">
    <property type="antibodies" value="285 antibodies from 35 providers"/>
</dbReference>
<dbReference type="Pfam" id="PF00316">
    <property type="entry name" value="FBPase"/>
    <property type="match status" value="1"/>
</dbReference>
<dbReference type="InterPro" id="IPR000146">
    <property type="entry name" value="FBPase_class-1"/>
</dbReference>
<organism evidence="2 4">
    <name type="scientific">Mus musculus</name>
    <name type="common">Mouse</name>
    <dbReference type="NCBI Taxonomy" id="10090"/>
    <lineage>
        <taxon>Eukaryota</taxon>
        <taxon>Metazoa</taxon>
        <taxon>Chordata</taxon>
        <taxon>Craniata</taxon>
        <taxon>Vertebrata</taxon>
        <taxon>Euteleostomi</taxon>
        <taxon>Mammalia</taxon>
        <taxon>Eutheria</taxon>
        <taxon>Euarchontoglires</taxon>
        <taxon>Glires</taxon>
        <taxon>Rodentia</taxon>
        <taxon>Myomorpha</taxon>
        <taxon>Muroidea</taxon>
        <taxon>Muridae</taxon>
        <taxon>Murinae</taxon>
        <taxon>Mus</taxon>
        <taxon>Mus</taxon>
    </lineage>
</organism>
<keyword evidence="4" id="KW-1185">Reference proteome</keyword>
<dbReference type="PeptideAtlas" id="E9Q0T7"/>
<gene>
    <name evidence="2 3" type="primary">Fbp1</name>
</gene>
<dbReference type="ProteomicsDB" id="354902"/>
<evidence type="ECO:0000313" key="4">
    <source>
        <dbReference type="Proteomes" id="UP000000589"/>
    </source>
</evidence>
<evidence type="ECO:0000313" key="2">
    <source>
        <dbReference type="Ensembl" id="ENSMUSP00000115703.2"/>
    </source>
</evidence>
<dbReference type="HOGENOM" id="CLU_210567_0_0_1"/>